<accession>A0ABC9YWJ4</accession>
<evidence type="ECO:0000313" key="4">
    <source>
        <dbReference type="Proteomes" id="UP000037179"/>
    </source>
</evidence>
<proteinExistence type="predicted"/>
<keyword evidence="1" id="KW-0472">Membrane</keyword>
<dbReference type="KEGG" id="nsr:NS506_03424"/>
<dbReference type="AlphaFoldDB" id="A0ABC9YWJ4"/>
<dbReference type="Proteomes" id="UP000037179">
    <property type="component" value="Unassembled WGS sequence"/>
</dbReference>
<organism evidence="3 4">
    <name type="scientific">Nocardia seriolae</name>
    <dbReference type="NCBI Taxonomy" id="37332"/>
    <lineage>
        <taxon>Bacteria</taxon>
        <taxon>Bacillati</taxon>
        <taxon>Actinomycetota</taxon>
        <taxon>Actinomycetes</taxon>
        <taxon>Mycobacteriales</taxon>
        <taxon>Nocardiaceae</taxon>
        <taxon>Nocardia</taxon>
    </lineage>
</organism>
<feature type="transmembrane region" description="Helical" evidence="1">
    <location>
        <begin position="222"/>
        <end position="243"/>
    </location>
</feature>
<feature type="transmembrane region" description="Helical" evidence="1">
    <location>
        <begin position="169"/>
        <end position="187"/>
    </location>
</feature>
<dbReference type="RefSeq" id="WP_052086563.1">
    <property type="nucleotide sequence ID" value="NZ_AP017900.1"/>
</dbReference>
<evidence type="ECO:0000313" key="5">
    <source>
        <dbReference type="Proteomes" id="UP000180166"/>
    </source>
</evidence>
<keyword evidence="1" id="KW-1133">Transmembrane helix</keyword>
<reference evidence="2 5" key="3">
    <citation type="submission" date="2016-10" db="EMBL/GenBank/DDBJ databases">
        <title>Genome sequence of Nocardia seriolae strain EM150506, isolated from Anguila japonica.</title>
        <authorList>
            <person name="Han H.-J."/>
        </authorList>
    </citation>
    <scope>NUCLEOTIDE SEQUENCE [LARGE SCALE GENOMIC DNA]</scope>
    <source>
        <strain evidence="2 5">EM150506</strain>
    </source>
</reference>
<feature type="transmembrane region" description="Helical" evidence="1">
    <location>
        <begin position="21"/>
        <end position="40"/>
    </location>
</feature>
<evidence type="ECO:0000313" key="3">
    <source>
        <dbReference type="EMBL" id="GAP29453.1"/>
    </source>
</evidence>
<evidence type="ECO:0000313" key="2">
    <source>
        <dbReference type="EMBL" id="APA97476.1"/>
    </source>
</evidence>
<dbReference type="Proteomes" id="UP000180166">
    <property type="component" value="Chromosome"/>
</dbReference>
<feature type="transmembrane region" description="Helical" evidence="1">
    <location>
        <begin position="52"/>
        <end position="72"/>
    </location>
</feature>
<feature type="transmembrane region" description="Helical" evidence="1">
    <location>
        <begin position="113"/>
        <end position="134"/>
    </location>
</feature>
<dbReference type="EMBL" id="CP017839">
    <property type="protein sequence ID" value="APA97476.1"/>
    <property type="molecule type" value="Genomic_DNA"/>
</dbReference>
<evidence type="ECO:0008006" key="6">
    <source>
        <dbReference type="Google" id="ProtNLM"/>
    </source>
</evidence>
<feature type="transmembrane region" description="Helical" evidence="1">
    <location>
        <begin position="194"/>
        <end position="216"/>
    </location>
</feature>
<dbReference type="GeneID" id="93375986"/>
<feature type="transmembrane region" description="Helical" evidence="1">
    <location>
        <begin position="84"/>
        <end position="107"/>
    </location>
</feature>
<reference evidence="4" key="1">
    <citation type="submission" date="2015-07" db="EMBL/GenBank/DDBJ databases">
        <title>Nocardia seriolae U-1 whole genome shotgun sequence.</title>
        <authorList>
            <person name="Imajoh M."/>
            <person name="Fukumoto Y."/>
            <person name="Sukeda M."/>
            <person name="Yamane J."/>
            <person name="Yamasaki K."/>
            <person name="Shimizu M."/>
            <person name="Ohnishi K."/>
            <person name="Oshima S."/>
        </authorList>
    </citation>
    <scope>NUCLEOTIDE SEQUENCE [LARGE SCALE GENOMIC DNA]</scope>
    <source>
        <strain evidence="4">U-1</strain>
    </source>
</reference>
<feature type="transmembrane region" description="Helical" evidence="1">
    <location>
        <begin position="141"/>
        <end position="157"/>
    </location>
</feature>
<reference evidence="3 4" key="2">
    <citation type="journal article" date="2016" name="Genome Announc.">
        <title>Draft Genome Sequence of Erythromycin- and Oxytetracycline-Sensitive Nocardia seriolae Strain U-1 (NBRC 110359).</title>
        <authorList>
            <person name="Imajoh M."/>
            <person name="Sukeda M."/>
            <person name="Shimizu M."/>
            <person name="Yamane J."/>
            <person name="Ohnishi K."/>
            <person name="Oshima S."/>
        </authorList>
    </citation>
    <scope>NUCLEOTIDE SEQUENCE [LARGE SCALE GENOMIC DNA]</scope>
    <source>
        <strain evidence="3 4">U-1</strain>
    </source>
</reference>
<sequence>MTVTDMAPAPQSRQRVQPRTLVRFAFVIGSTAVAFWNTWLELIEDVQQGSDIGYIFAIPVLCTLAAIGIALRRRPELPIYDRQTDIIVGLLGLAVTAALVGLLVLRYPYEHEVLHLDVPAVVLFALSVSILAFGLRPAMRFWPVWVLALVTAVPTLYREVVITLGGTTVADGAAMLVPAAVAAAIAAGRTRRRALAGAAGALAAGGIVLAALEFRFPDWPIIAFQLIPSIGGLYTATTIMYFYHRDWSTVRALDRPMLPFTAKPSRAAEWTIIVATALIAPIPNPTDYQTSPQRFVDLVVADAPAVAPGWQLLAERQYPWAPRYFGPKTTWVRQQWRAQRGNPQWDKESRRRRIMVDIVRSDSAHTIDRYPEFTLYRLDQPRVSPPVRIDLGHGVTARLNSVLDDRNLLSWTWLTWTWQGRDGVERISLISADNHLPDASFPQPEPSVRGNFVNLMHEILRGNAVNVDPESVLGDQDSEHKDQDMLTAVARALVAMGAGE</sequence>
<gene>
    <name evidence="2" type="ORF">NS506_03424</name>
    <name evidence="3" type="ORF">NSK11_contig00056-0033</name>
</gene>
<protein>
    <recommendedName>
        <fullName evidence="6">Exosortase/archaeosortase family protein</fullName>
    </recommendedName>
</protein>
<evidence type="ECO:0000256" key="1">
    <source>
        <dbReference type="SAM" id="Phobius"/>
    </source>
</evidence>
<dbReference type="EMBL" id="BBYQ01000056">
    <property type="protein sequence ID" value="GAP29453.1"/>
    <property type="molecule type" value="Genomic_DNA"/>
</dbReference>
<name>A0ABC9YWJ4_9NOCA</name>
<keyword evidence="4" id="KW-1185">Reference proteome</keyword>
<keyword evidence="1" id="KW-0812">Transmembrane</keyword>